<proteinExistence type="predicted"/>
<keyword evidence="3" id="KW-1185">Reference proteome</keyword>
<dbReference type="eggNOG" id="COG1968">
    <property type="taxonomic scope" value="Bacteria"/>
</dbReference>
<reference evidence="2 3" key="1">
    <citation type="journal article" date="2012" name="Stand. Genomic Sci.">
        <title>Complete genome sequencing and analysis of Saprospira grandis str. Lewin, a predatory marine bacterium.</title>
        <authorList>
            <person name="Saw J.H."/>
            <person name="Yuryev A."/>
            <person name="Kanbe M."/>
            <person name="Hou S."/>
            <person name="Young A.G."/>
            <person name="Aizawa S."/>
            <person name="Alam M."/>
        </authorList>
    </citation>
    <scope>NUCLEOTIDE SEQUENCE [LARGE SCALE GENOMIC DNA]</scope>
    <source>
        <strain evidence="2 3">Lewin</strain>
    </source>
</reference>
<organism evidence="2 3">
    <name type="scientific">Saprospira grandis (strain Lewin)</name>
    <dbReference type="NCBI Taxonomy" id="984262"/>
    <lineage>
        <taxon>Bacteria</taxon>
        <taxon>Pseudomonadati</taxon>
        <taxon>Bacteroidota</taxon>
        <taxon>Saprospiria</taxon>
        <taxon>Saprospirales</taxon>
        <taxon>Saprospiraceae</taxon>
        <taxon>Saprospira</taxon>
    </lineage>
</organism>
<sequence>MRSIFCEGPSRPASCDTARPARRAGQPQKRKKAPNQLKVWSFEGQRPIF</sequence>
<feature type="region of interest" description="Disordered" evidence="1">
    <location>
        <begin position="1"/>
        <end position="35"/>
    </location>
</feature>
<name>H6L1T2_SAPGL</name>
<dbReference type="EMBL" id="CP002831">
    <property type="protein sequence ID" value="AFC26160.1"/>
    <property type="molecule type" value="Genomic_DNA"/>
</dbReference>
<dbReference type="HOGENOM" id="CLU_3140545_0_0_10"/>
<evidence type="ECO:0000313" key="3">
    <source>
        <dbReference type="Proteomes" id="UP000007519"/>
    </source>
</evidence>
<accession>H6L1T2</accession>
<dbReference type="KEGG" id="sgn:SGRA_3435"/>
<dbReference type="Proteomes" id="UP000007519">
    <property type="component" value="Chromosome"/>
</dbReference>
<evidence type="ECO:0000256" key="1">
    <source>
        <dbReference type="SAM" id="MobiDB-lite"/>
    </source>
</evidence>
<dbReference type="AlphaFoldDB" id="H6L1T2"/>
<gene>
    <name evidence="2" type="ordered locus">SGRA_3435</name>
</gene>
<protein>
    <submittedName>
        <fullName evidence="2">Uncharacterized protein</fullName>
    </submittedName>
</protein>
<evidence type="ECO:0000313" key="2">
    <source>
        <dbReference type="EMBL" id="AFC26160.1"/>
    </source>
</evidence>